<reference evidence="1" key="1">
    <citation type="submission" date="2015-04" db="UniProtKB">
        <authorList>
            <consortium name="EnsemblPlants"/>
        </authorList>
    </citation>
    <scope>IDENTIFICATION</scope>
</reference>
<dbReference type="Proteomes" id="UP000026962">
    <property type="component" value="Chromosome 2"/>
</dbReference>
<accession>A0A0E0K233</accession>
<protein>
    <submittedName>
        <fullName evidence="1">Uncharacterized protein</fullName>
    </submittedName>
</protein>
<evidence type="ECO:0000313" key="1">
    <source>
        <dbReference type="EnsemblPlants" id="OPUNC02G21130.2"/>
    </source>
</evidence>
<organism evidence="1">
    <name type="scientific">Oryza punctata</name>
    <name type="common">Red rice</name>
    <dbReference type="NCBI Taxonomy" id="4537"/>
    <lineage>
        <taxon>Eukaryota</taxon>
        <taxon>Viridiplantae</taxon>
        <taxon>Streptophyta</taxon>
        <taxon>Embryophyta</taxon>
        <taxon>Tracheophyta</taxon>
        <taxon>Spermatophyta</taxon>
        <taxon>Magnoliopsida</taxon>
        <taxon>Liliopsida</taxon>
        <taxon>Poales</taxon>
        <taxon>Poaceae</taxon>
        <taxon>BOP clade</taxon>
        <taxon>Oryzoideae</taxon>
        <taxon>Oryzeae</taxon>
        <taxon>Oryzinae</taxon>
        <taxon>Oryza</taxon>
    </lineage>
</organism>
<dbReference type="HOGENOM" id="CLU_2658777_0_0_1"/>
<sequence>MWHINPPDPALPTSTSFLIAHTRNTDSSILLLHDVFVPDLADSQRLIDSDRCLFIARCPGCVLVYNDRNYQPGKYI</sequence>
<keyword evidence="2" id="KW-1185">Reference proteome</keyword>
<dbReference type="Gramene" id="OPUNC02G21130.2">
    <property type="protein sequence ID" value="OPUNC02G21130.2"/>
    <property type="gene ID" value="OPUNC02G21130"/>
</dbReference>
<reference evidence="1" key="2">
    <citation type="submission" date="2018-05" db="EMBL/GenBank/DDBJ databases">
        <title>OpunRS2 (Oryza punctata Reference Sequence Version 2).</title>
        <authorList>
            <person name="Zhang J."/>
            <person name="Kudrna D."/>
            <person name="Lee S."/>
            <person name="Talag J."/>
            <person name="Welchert J."/>
            <person name="Wing R.A."/>
        </authorList>
    </citation>
    <scope>NUCLEOTIDE SEQUENCE [LARGE SCALE GENOMIC DNA]</scope>
</reference>
<dbReference type="EnsemblPlants" id="OPUNC02G21130.2">
    <property type="protein sequence ID" value="OPUNC02G21130.2"/>
    <property type="gene ID" value="OPUNC02G21130"/>
</dbReference>
<name>A0A0E0K233_ORYPU</name>
<dbReference type="AlphaFoldDB" id="A0A0E0K233"/>
<evidence type="ECO:0000313" key="2">
    <source>
        <dbReference type="Proteomes" id="UP000026962"/>
    </source>
</evidence>
<proteinExistence type="predicted"/>